<evidence type="ECO:0008006" key="4">
    <source>
        <dbReference type="Google" id="ProtNLM"/>
    </source>
</evidence>
<dbReference type="KEGG" id="uru:DSM104443_02432"/>
<accession>A0A6M4H0N6</accession>
<dbReference type="AlphaFoldDB" id="A0A6M4H0N6"/>
<proteinExistence type="predicted"/>
<evidence type="ECO:0000256" key="1">
    <source>
        <dbReference type="SAM" id="SignalP"/>
    </source>
</evidence>
<dbReference type="EMBL" id="CP053069">
    <property type="protein sequence ID" value="QJR11357.1"/>
    <property type="molecule type" value="Genomic_DNA"/>
</dbReference>
<dbReference type="RefSeq" id="WP_171092639.1">
    <property type="nucleotide sequence ID" value="NZ_CP053069.1"/>
</dbReference>
<protein>
    <recommendedName>
        <fullName evidence="4">Cycloisomerase</fullName>
    </recommendedName>
</protein>
<keyword evidence="1" id="KW-0732">Signal</keyword>
<feature type="signal peptide" evidence="1">
    <location>
        <begin position="1"/>
        <end position="20"/>
    </location>
</feature>
<dbReference type="Proteomes" id="UP000501534">
    <property type="component" value="Chromosome"/>
</dbReference>
<evidence type="ECO:0000313" key="3">
    <source>
        <dbReference type="Proteomes" id="UP000501534"/>
    </source>
</evidence>
<dbReference type="SUPFAM" id="SSF63829">
    <property type="entry name" value="Calcium-dependent phosphotriesterase"/>
    <property type="match status" value="1"/>
</dbReference>
<organism evidence="2 3">
    <name type="scientific">Usitatibacter rugosus</name>
    <dbReference type="NCBI Taxonomy" id="2732067"/>
    <lineage>
        <taxon>Bacteria</taxon>
        <taxon>Pseudomonadati</taxon>
        <taxon>Pseudomonadota</taxon>
        <taxon>Betaproteobacteria</taxon>
        <taxon>Nitrosomonadales</taxon>
        <taxon>Usitatibacteraceae</taxon>
        <taxon>Usitatibacter</taxon>
    </lineage>
</organism>
<name>A0A6M4H0N6_9PROT</name>
<gene>
    <name evidence="2" type="ORF">DSM104443_02432</name>
</gene>
<feature type="chain" id="PRO_5026773549" description="Cycloisomerase" evidence="1">
    <location>
        <begin position="21"/>
        <end position="278"/>
    </location>
</feature>
<reference evidence="2 3" key="1">
    <citation type="submission" date="2020-04" db="EMBL/GenBank/DDBJ databases">
        <title>Usitatibacter rugosus gen. nov., sp. nov. and Usitatibacter palustris sp. nov., novel members of Usitatibacteraceae fam. nov. within the order Nitrosomonadales isolated from soil.</title>
        <authorList>
            <person name="Huber K.J."/>
            <person name="Neumann-Schaal M."/>
            <person name="Geppert A."/>
            <person name="Luckner M."/>
            <person name="Wanner G."/>
            <person name="Overmann J."/>
        </authorList>
    </citation>
    <scope>NUCLEOTIDE SEQUENCE [LARGE SCALE GENOMIC DNA]</scope>
    <source>
        <strain evidence="2 3">0125_3</strain>
    </source>
</reference>
<sequence length="278" mass="30654">MIRSLALAALALAFTLDAGAKPTLEQVGEFTIKEANQAVGVDDKYFYAVDNQVIGKYEKATGKLVKRYEGPKAGPILHLDSAMLKDGKIYAAHSNYPEWPMTSSLEIFDANTMEHIGTHSFGIQWGSLTWVDWRDGHWWMGFANYDRLLGPNKTPYGNKANTLVVKLDPQFKLVESYTLPKALLDKFEDMSNSGGSFGPDGFLYLSGHDPAEIYKVRPPKAGSVLEVVEILPMNIRGQGIAWDRSQAGSIYGIVRATKKEIDAGGGHKVTVFKLVDKP</sequence>
<evidence type="ECO:0000313" key="2">
    <source>
        <dbReference type="EMBL" id="QJR11357.1"/>
    </source>
</evidence>
<keyword evidence="3" id="KW-1185">Reference proteome</keyword>